<name>A0A0N4W632_HAEPC</name>
<reference evidence="4" key="1">
    <citation type="submission" date="2017-02" db="UniProtKB">
        <authorList>
            <consortium name="WormBaseParasite"/>
        </authorList>
    </citation>
    <scope>IDENTIFICATION</scope>
</reference>
<keyword evidence="3" id="KW-1185">Reference proteome</keyword>
<accession>A0A0N4W632</accession>
<feature type="compositionally biased region" description="Polar residues" evidence="1">
    <location>
        <begin position="50"/>
        <end position="71"/>
    </location>
</feature>
<evidence type="ECO:0000313" key="3">
    <source>
        <dbReference type="Proteomes" id="UP000268014"/>
    </source>
</evidence>
<dbReference type="EMBL" id="UZAF01016342">
    <property type="protein sequence ID" value="VDO26098.1"/>
    <property type="molecule type" value="Genomic_DNA"/>
</dbReference>
<feature type="compositionally biased region" description="Basic and acidic residues" evidence="1">
    <location>
        <begin position="36"/>
        <end position="46"/>
    </location>
</feature>
<protein>
    <submittedName>
        <fullName evidence="4">Non-specific serine/threonine protein kinase</fullName>
    </submittedName>
</protein>
<dbReference type="WBParaSite" id="HPLM_0000547601-mRNA-1">
    <property type="protein sequence ID" value="HPLM_0000547601-mRNA-1"/>
    <property type="gene ID" value="HPLM_0000547601"/>
</dbReference>
<reference evidence="2 3" key="2">
    <citation type="submission" date="2018-11" db="EMBL/GenBank/DDBJ databases">
        <authorList>
            <consortium name="Pathogen Informatics"/>
        </authorList>
    </citation>
    <scope>NUCLEOTIDE SEQUENCE [LARGE SCALE GENOMIC DNA]</scope>
    <source>
        <strain evidence="2 3">MHpl1</strain>
    </source>
</reference>
<gene>
    <name evidence="2" type="ORF">HPLM_LOCUS5468</name>
</gene>
<evidence type="ECO:0000256" key="1">
    <source>
        <dbReference type="SAM" id="MobiDB-lite"/>
    </source>
</evidence>
<dbReference type="Proteomes" id="UP000268014">
    <property type="component" value="Unassembled WGS sequence"/>
</dbReference>
<evidence type="ECO:0000313" key="2">
    <source>
        <dbReference type="EMBL" id="VDO26098.1"/>
    </source>
</evidence>
<sequence length="102" mass="11729">MRPDYLLLYELLVDVMRAGKFRYSDPYDWEIRGKNEEHRESFEKKKGAWSASSTEGAKPSQSISAEGQHATTTKQSETMIYQLITESNPFPQEFFALNALGF</sequence>
<dbReference type="AlphaFoldDB" id="A0A0N4W632"/>
<proteinExistence type="predicted"/>
<organism evidence="4">
    <name type="scientific">Haemonchus placei</name>
    <name type="common">Barber's pole worm</name>
    <dbReference type="NCBI Taxonomy" id="6290"/>
    <lineage>
        <taxon>Eukaryota</taxon>
        <taxon>Metazoa</taxon>
        <taxon>Ecdysozoa</taxon>
        <taxon>Nematoda</taxon>
        <taxon>Chromadorea</taxon>
        <taxon>Rhabditida</taxon>
        <taxon>Rhabditina</taxon>
        <taxon>Rhabditomorpha</taxon>
        <taxon>Strongyloidea</taxon>
        <taxon>Trichostrongylidae</taxon>
        <taxon>Haemonchus</taxon>
    </lineage>
</organism>
<evidence type="ECO:0000313" key="4">
    <source>
        <dbReference type="WBParaSite" id="HPLM_0000547601-mRNA-1"/>
    </source>
</evidence>
<dbReference type="OrthoDB" id="10560683at2759"/>
<feature type="region of interest" description="Disordered" evidence="1">
    <location>
        <begin position="36"/>
        <end position="71"/>
    </location>
</feature>